<feature type="domain" description="PAS" evidence="7">
    <location>
        <begin position="540"/>
        <end position="586"/>
    </location>
</feature>
<dbReference type="CDD" id="cd00077">
    <property type="entry name" value="HDc"/>
    <property type="match status" value="1"/>
</dbReference>
<evidence type="ECO:0000256" key="1">
    <source>
        <dbReference type="ARBA" id="ARBA00018672"/>
    </source>
</evidence>
<evidence type="ECO:0000259" key="6">
    <source>
        <dbReference type="PROSITE" id="PS50110"/>
    </source>
</evidence>
<dbReference type="InterPro" id="IPR000160">
    <property type="entry name" value="GGDEF_dom"/>
</dbReference>
<dbReference type="SUPFAM" id="SSF52172">
    <property type="entry name" value="CheY-like"/>
    <property type="match status" value="1"/>
</dbReference>
<dbReference type="AlphaFoldDB" id="A0A8J6MAV7"/>
<dbReference type="PROSITE" id="PS50112">
    <property type="entry name" value="PAS"/>
    <property type="match status" value="1"/>
</dbReference>
<feature type="domain" description="PAC" evidence="8">
    <location>
        <begin position="589"/>
        <end position="640"/>
    </location>
</feature>
<comment type="caution">
    <text evidence="11">The sequence shown here is derived from an EMBL/GenBank/DDBJ whole genome shotgun (WGS) entry which is preliminary data.</text>
</comment>
<evidence type="ECO:0000256" key="3">
    <source>
        <dbReference type="ARBA" id="ARBA00022777"/>
    </source>
</evidence>
<accession>A0A8J6MAV7</accession>
<dbReference type="SUPFAM" id="SSF55781">
    <property type="entry name" value="GAF domain-like"/>
    <property type="match status" value="1"/>
</dbReference>
<dbReference type="InterPro" id="IPR029016">
    <property type="entry name" value="GAF-like_dom_sf"/>
</dbReference>
<evidence type="ECO:0000256" key="4">
    <source>
        <dbReference type="ARBA" id="ARBA00024867"/>
    </source>
</evidence>
<keyword evidence="5" id="KW-0597">Phosphoprotein</keyword>
<protein>
    <recommendedName>
        <fullName evidence="1">Stage 0 sporulation protein A homolog</fullName>
    </recommendedName>
</protein>
<dbReference type="SUPFAM" id="SSF55785">
    <property type="entry name" value="PYP-like sensor domain (PAS domain)"/>
    <property type="match status" value="2"/>
</dbReference>
<evidence type="ECO:0000259" key="8">
    <source>
        <dbReference type="PROSITE" id="PS50113"/>
    </source>
</evidence>
<feature type="domain" description="Response regulatory" evidence="6">
    <location>
        <begin position="6"/>
        <end position="123"/>
    </location>
</feature>
<dbReference type="Proteomes" id="UP000661435">
    <property type="component" value="Unassembled WGS sequence"/>
</dbReference>
<evidence type="ECO:0000256" key="2">
    <source>
        <dbReference type="ARBA" id="ARBA00022679"/>
    </source>
</evidence>
<sequence>MEPRDTLLLVDDQQADRAVLRELFQEEYNLLEAENGDQALLLLEENHTRIAAVLLDLLMPAKDGFTVLAEMRAKRVLPETPVVVITAQDSAARAARAFELGASDFIVKPFEPCAVRRRVRNLVELSRYKRCLEELAEEQANALRQSNEVMVDTLSSIIEYRGAKSGRHILRIRRFTKLLLEELARSCPEYQLDGRKIAVISAAAALHDIGKIAIPDAILNKPGQLTPEEFEVMKTHSAIGCRMLEQLDGMGDREYLRYAWDICRYHHERWEGEGYPDGLRGERIPLWAQAVGLADAYEALTTDRGYQDACSHEQAMNMILNGACGSFSPKLLECFKHLRDAFAALACTYTDDPPAAGGGPLTPHDVSVPHAGGLDMLQTAQVKYLTLLRYVNATVVEVDLDQGVYHMVYDPNPDFALLRSGASFAESMRNLVQRAVHPDDRARVLEFLKNSGEEFFAEGLMKYRHRYRVYSAMIGDYRWYEATLLRIDVDDLHSRKGLAVWREAETAEAEDTRERETALRSLWSGVQCCRNDRWFTLMGVSENFSALVGYTTAELEQRFQNRLTGLILPEDRAEVRRRTREQLTLGSGVELEYRLVRKDGQVIWVLEKSRMVTEADGVEYLYCVLVDISRTKKAQEELRLSLERHQIILAQTNDIIFEWDVAGGTVSYSPNWKERFGYAPMTGGVGEAIPKASHIHPEDAPVFLDALRALMDGAHYEEMELRIAKADGRYLWCRIRATAQQREDGRPIKVVGVVMDIDGEKRANQALRDKAERDGLTRLLNKNSARRRIEAYLSEAEGERAALLIIDVDNFKQVNDSYGHMFGDAVLARLSEEIRGLFRADDIVSRIGGDEFLVFLKRVPDTDLVEERCGRLIEAFQGMFQKELVGWSLSCSVGAALSPEHGAAFQELFQRADQALYRAKRRGKNCYELYRAQKDGGFPQPGAPLMAVGERIDSGGRPGTAEDGLVQYAFRRLYESGDVENTVQDILALVGRRFNVSRTYIFENTPDNRACRNTFEWCSEGVEPQIDRLQHIEYQRDLGGRYEENFDEHGVFYCPDVTRLPKCQYDILEAQDVKSLLQCAIRDNGVFRGYVGFDECVGSRLWTQEQIDALTHIAGFLSVFLLKLRSQQQAEERARDLRIALDNQNSWIYVIDPDTYEMLFINAKTRAVAAQAAEGLRCYQAFLHRDAPCGNCPARDIRRDVNRTVEFYNPVLDVWSLADASLIRWSGREACLINCHDITRYKKTCDPER</sequence>
<dbReference type="SMART" id="SM00086">
    <property type="entry name" value="PAC"/>
    <property type="match status" value="2"/>
</dbReference>
<dbReference type="NCBIfam" id="TIGR00229">
    <property type="entry name" value="sensory_box"/>
    <property type="match status" value="2"/>
</dbReference>
<dbReference type="GO" id="GO:0000160">
    <property type="term" value="P:phosphorelay signal transduction system"/>
    <property type="evidence" value="ECO:0007669"/>
    <property type="project" value="InterPro"/>
</dbReference>
<keyword evidence="3" id="KW-0418">Kinase</keyword>
<dbReference type="Gene3D" id="3.30.450.20">
    <property type="entry name" value="PAS domain"/>
    <property type="match status" value="3"/>
</dbReference>
<proteinExistence type="predicted"/>
<dbReference type="NCBIfam" id="TIGR00254">
    <property type="entry name" value="GGDEF"/>
    <property type="match status" value="1"/>
</dbReference>
<dbReference type="InterPro" id="IPR001610">
    <property type="entry name" value="PAC"/>
</dbReference>
<dbReference type="InterPro" id="IPR000014">
    <property type="entry name" value="PAS"/>
</dbReference>
<dbReference type="InterPro" id="IPR029787">
    <property type="entry name" value="Nucleotide_cyclase"/>
</dbReference>
<dbReference type="SMART" id="SM00448">
    <property type="entry name" value="REC"/>
    <property type="match status" value="1"/>
</dbReference>
<dbReference type="PROSITE" id="PS50110">
    <property type="entry name" value="RESPONSE_REGULATORY"/>
    <property type="match status" value="1"/>
</dbReference>
<dbReference type="RefSeq" id="WP_186908638.1">
    <property type="nucleotide sequence ID" value="NZ_JACOPP010000026.1"/>
</dbReference>
<dbReference type="Gene3D" id="1.10.3210.10">
    <property type="entry name" value="Hypothetical protein af1432"/>
    <property type="match status" value="1"/>
</dbReference>
<dbReference type="Pfam" id="PF13487">
    <property type="entry name" value="HD_5"/>
    <property type="match status" value="1"/>
</dbReference>
<dbReference type="InterPro" id="IPR011006">
    <property type="entry name" value="CheY-like_superfamily"/>
</dbReference>
<dbReference type="Pfam" id="PF08447">
    <property type="entry name" value="PAS_3"/>
    <property type="match status" value="2"/>
</dbReference>
<dbReference type="PANTHER" id="PTHR45228">
    <property type="entry name" value="CYCLIC DI-GMP PHOSPHODIESTERASE TM_0186-RELATED"/>
    <property type="match status" value="1"/>
</dbReference>
<gene>
    <name evidence="11" type="ORF">H8S57_13910</name>
</gene>
<dbReference type="InterPro" id="IPR003018">
    <property type="entry name" value="GAF"/>
</dbReference>
<dbReference type="Pfam" id="PF00990">
    <property type="entry name" value="GGDEF"/>
    <property type="match status" value="1"/>
</dbReference>
<feature type="modified residue" description="4-aspartylphosphate" evidence="5">
    <location>
        <position position="56"/>
    </location>
</feature>
<evidence type="ECO:0000259" key="10">
    <source>
        <dbReference type="PROSITE" id="PS51832"/>
    </source>
</evidence>
<feature type="domain" description="GGDEF" evidence="9">
    <location>
        <begin position="799"/>
        <end position="932"/>
    </location>
</feature>
<keyword evidence="12" id="KW-1185">Reference proteome</keyword>
<dbReference type="PROSITE" id="PS50113">
    <property type="entry name" value="PAC"/>
    <property type="match status" value="2"/>
</dbReference>
<dbReference type="PROSITE" id="PS50887">
    <property type="entry name" value="GGDEF"/>
    <property type="match status" value="1"/>
</dbReference>
<dbReference type="InterPro" id="IPR001789">
    <property type="entry name" value="Sig_transdc_resp-reg_receiver"/>
</dbReference>
<dbReference type="SMART" id="SM00065">
    <property type="entry name" value="GAF"/>
    <property type="match status" value="1"/>
</dbReference>
<dbReference type="SMART" id="SM00267">
    <property type="entry name" value="GGDEF"/>
    <property type="match status" value="1"/>
</dbReference>
<dbReference type="PROSITE" id="PS51832">
    <property type="entry name" value="HD_GYP"/>
    <property type="match status" value="1"/>
</dbReference>
<dbReference type="InterPro" id="IPR003607">
    <property type="entry name" value="HD/PDEase_dom"/>
</dbReference>
<organism evidence="11 12">
    <name type="scientific">Lawsonibacter hominis</name>
    <dbReference type="NCBI Taxonomy" id="2763053"/>
    <lineage>
        <taxon>Bacteria</taxon>
        <taxon>Bacillati</taxon>
        <taxon>Bacillota</taxon>
        <taxon>Clostridia</taxon>
        <taxon>Eubacteriales</taxon>
        <taxon>Oscillospiraceae</taxon>
        <taxon>Lawsonibacter</taxon>
    </lineage>
</organism>
<dbReference type="InterPro" id="IPR035965">
    <property type="entry name" value="PAS-like_dom_sf"/>
</dbReference>
<evidence type="ECO:0000259" key="7">
    <source>
        <dbReference type="PROSITE" id="PS50112"/>
    </source>
</evidence>
<reference evidence="11" key="1">
    <citation type="submission" date="2020-08" db="EMBL/GenBank/DDBJ databases">
        <title>Genome public.</title>
        <authorList>
            <person name="Liu C."/>
            <person name="Sun Q."/>
        </authorList>
    </citation>
    <scope>NUCLEOTIDE SEQUENCE</scope>
    <source>
        <strain evidence="11">NSJ-51</strain>
    </source>
</reference>
<dbReference type="Gene3D" id="3.30.450.40">
    <property type="match status" value="1"/>
</dbReference>
<dbReference type="InterPro" id="IPR043128">
    <property type="entry name" value="Rev_trsase/Diguanyl_cyclase"/>
</dbReference>
<dbReference type="InterPro" id="IPR037522">
    <property type="entry name" value="HD_GYP_dom"/>
</dbReference>
<evidence type="ECO:0000313" key="11">
    <source>
        <dbReference type="EMBL" id="MBC5734810.1"/>
    </source>
</evidence>
<dbReference type="Gene3D" id="3.40.50.2300">
    <property type="match status" value="1"/>
</dbReference>
<dbReference type="Gene3D" id="3.30.70.270">
    <property type="match status" value="1"/>
</dbReference>
<evidence type="ECO:0000259" key="9">
    <source>
        <dbReference type="PROSITE" id="PS50887"/>
    </source>
</evidence>
<feature type="domain" description="HD-GYP" evidence="10">
    <location>
        <begin position="143"/>
        <end position="351"/>
    </location>
</feature>
<evidence type="ECO:0000256" key="5">
    <source>
        <dbReference type="PROSITE-ProRule" id="PRU00169"/>
    </source>
</evidence>
<dbReference type="SUPFAM" id="SSF55073">
    <property type="entry name" value="Nucleotide cyclase"/>
    <property type="match status" value="1"/>
</dbReference>
<dbReference type="CDD" id="cd00130">
    <property type="entry name" value="PAS"/>
    <property type="match status" value="2"/>
</dbReference>
<dbReference type="SMART" id="SM00471">
    <property type="entry name" value="HDc"/>
    <property type="match status" value="1"/>
</dbReference>
<dbReference type="Pfam" id="PF00072">
    <property type="entry name" value="Response_reg"/>
    <property type="match status" value="1"/>
</dbReference>
<evidence type="ECO:0000313" key="12">
    <source>
        <dbReference type="Proteomes" id="UP000661435"/>
    </source>
</evidence>
<dbReference type="SUPFAM" id="SSF109604">
    <property type="entry name" value="HD-domain/PDEase-like"/>
    <property type="match status" value="1"/>
</dbReference>
<dbReference type="EMBL" id="JACOPP010000026">
    <property type="protein sequence ID" value="MBC5734810.1"/>
    <property type="molecule type" value="Genomic_DNA"/>
</dbReference>
<dbReference type="InterPro" id="IPR000700">
    <property type="entry name" value="PAS-assoc_C"/>
</dbReference>
<keyword evidence="2" id="KW-0808">Transferase</keyword>
<name>A0A8J6MAV7_9FIRM</name>
<dbReference type="InterPro" id="IPR013655">
    <property type="entry name" value="PAS_fold_3"/>
</dbReference>
<dbReference type="InterPro" id="IPR052020">
    <property type="entry name" value="Cyclic_di-GMP/3'3'-cGAMP_PDE"/>
</dbReference>
<dbReference type="PANTHER" id="PTHR45228:SF1">
    <property type="entry name" value="CYCLIC DI-GMP PHOSPHODIESTERASE TM_0186"/>
    <property type="match status" value="1"/>
</dbReference>
<dbReference type="GO" id="GO:0016301">
    <property type="term" value="F:kinase activity"/>
    <property type="evidence" value="ECO:0007669"/>
    <property type="project" value="UniProtKB-KW"/>
</dbReference>
<comment type="function">
    <text evidence="4">May play the central regulatory role in sporulation. It may be an element of the effector pathway responsible for the activation of sporulation genes in response to nutritional stress. Spo0A may act in concert with spo0H (a sigma factor) to control the expression of some genes that are critical to the sporulation process.</text>
</comment>
<dbReference type="CDD" id="cd01949">
    <property type="entry name" value="GGDEF"/>
    <property type="match status" value="1"/>
</dbReference>
<feature type="domain" description="PAC" evidence="8">
    <location>
        <begin position="717"/>
        <end position="769"/>
    </location>
</feature>